<evidence type="ECO:0000256" key="11">
    <source>
        <dbReference type="ARBA" id="ARBA00023242"/>
    </source>
</evidence>
<dbReference type="GO" id="GO:0005634">
    <property type="term" value="C:nucleus"/>
    <property type="evidence" value="ECO:0007669"/>
    <property type="project" value="UniProtKB-SubCell"/>
</dbReference>
<comment type="catalytic activity">
    <reaction evidence="14">
        <text>5,6-dihydrouridine(17) in tRNA + NAD(+) = uridine(17) in tRNA + NADH + H(+)</text>
        <dbReference type="Rhea" id="RHEA:53372"/>
        <dbReference type="Rhea" id="RHEA-COMP:13541"/>
        <dbReference type="Rhea" id="RHEA-COMP:13542"/>
        <dbReference type="ChEBI" id="CHEBI:15378"/>
        <dbReference type="ChEBI" id="CHEBI:57540"/>
        <dbReference type="ChEBI" id="CHEBI:57945"/>
        <dbReference type="ChEBI" id="CHEBI:65315"/>
        <dbReference type="ChEBI" id="CHEBI:74443"/>
        <dbReference type="EC" id="1.3.1.88"/>
    </reaction>
    <physiologicalReaction direction="right-to-left" evidence="14">
        <dbReference type="Rhea" id="RHEA:53374"/>
    </physiologicalReaction>
</comment>
<dbReference type="OrthoDB" id="272303at2759"/>
<evidence type="ECO:0000313" key="23">
    <source>
        <dbReference type="EMBL" id="CAD7241727.1"/>
    </source>
</evidence>
<comment type="subcellular location">
    <subcellularLocation>
        <location evidence="3">Cytoplasm</location>
    </subcellularLocation>
    <subcellularLocation>
        <location evidence="2">Nucleus</location>
    </subcellularLocation>
</comment>
<evidence type="ECO:0000256" key="14">
    <source>
        <dbReference type="ARBA" id="ARBA00047287"/>
    </source>
</evidence>
<evidence type="ECO:0000256" key="16">
    <source>
        <dbReference type="ARBA" id="ARBA00048934"/>
    </source>
</evidence>
<keyword evidence="4" id="KW-0963">Cytoplasm</keyword>
<keyword evidence="11" id="KW-0539">Nucleus</keyword>
<evidence type="ECO:0000259" key="22">
    <source>
        <dbReference type="Pfam" id="PF01207"/>
    </source>
</evidence>
<evidence type="ECO:0000256" key="5">
    <source>
        <dbReference type="ARBA" id="ARBA00022630"/>
    </source>
</evidence>
<dbReference type="Pfam" id="PF01207">
    <property type="entry name" value="Dus"/>
    <property type="match status" value="1"/>
</dbReference>
<evidence type="ECO:0000256" key="2">
    <source>
        <dbReference type="ARBA" id="ARBA00004123"/>
    </source>
</evidence>
<evidence type="ECO:0000313" key="24">
    <source>
        <dbReference type="Proteomes" id="UP000677054"/>
    </source>
</evidence>
<comment type="catalytic activity">
    <reaction evidence="15">
        <text>5,6-dihydrouridine(16) in tRNA + NADP(+) = uridine(16) in tRNA + NADPH + H(+)</text>
        <dbReference type="Rhea" id="RHEA:53376"/>
        <dbReference type="Rhea" id="RHEA-COMP:13543"/>
        <dbReference type="Rhea" id="RHEA-COMP:13544"/>
        <dbReference type="ChEBI" id="CHEBI:15378"/>
        <dbReference type="ChEBI" id="CHEBI:57783"/>
        <dbReference type="ChEBI" id="CHEBI:58349"/>
        <dbReference type="ChEBI" id="CHEBI:65315"/>
        <dbReference type="ChEBI" id="CHEBI:74443"/>
        <dbReference type="EC" id="1.3.1.88"/>
    </reaction>
    <physiologicalReaction direction="right-to-left" evidence="15">
        <dbReference type="Rhea" id="RHEA:53378"/>
    </physiologicalReaction>
</comment>
<keyword evidence="7" id="KW-0819">tRNA processing</keyword>
<evidence type="ECO:0000256" key="17">
    <source>
        <dbReference type="ARBA" id="ARBA00049467"/>
    </source>
</evidence>
<comment type="cofactor">
    <cofactor evidence="1">
        <name>FMN</name>
        <dbReference type="ChEBI" id="CHEBI:58210"/>
    </cofactor>
</comment>
<keyword evidence="10" id="KW-0520">NAD</keyword>
<organism evidence="23">
    <name type="scientific">Darwinula stevensoni</name>
    <dbReference type="NCBI Taxonomy" id="69355"/>
    <lineage>
        <taxon>Eukaryota</taxon>
        <taxon>Metazoa</taxon>
        <taxon>Ecdysozoa</taxon>
        <taxon>Arthropoda</taxon>
        <taxon>Crustacea</taxon>
        <taxon>Oligostraca</taxon>
        <taxon>Ostracoda</taxon>
        <taxon>Podocopa</taxon>
        <taxon>Podocopida</taxon>
        <taxon>Darwinulocopina</taxon>
        <taxon>Darwinuloidea</taxon>
        <taxon>Darwinulidae</taxon>
        <taxon>Darwinula</taxon>
    </lineage>
</organism>
<protein>
    <recommendedName>
        <fullName evidence="19">tRNA-dihydrouridine(16/17) synthase [NAD(P)(+)]-like</fullName>
        <ecNumber evidence="13">1.3.1.88</ecNumber>
    </recommendedName>
    <alternativeName>
        <fullName evidence="20">tRNA-dihydrouridine synthase 1-like</fullName>
    </alternativeName>
</protein>
<dbReference type="CDD" id="cd02801">
    <property type="entry name" value="DUS_like_FMN"/>
    <property type="match status" value="1"/>
</dbReference>
<feature type="region of interest" description="Disordered" evidence="21">
    <location>
        <begin position="350"/>
        <end position="369"/>
    </location>
</feature>
<dbReference type="AlphaFoldDB" id="A0A7R9A0Q7"/>
<comment type="function">
    <text evidence="18">Catalyzes the synthesis of dihydrouridine, a modified base found in the D-loop of most tRNAs. Specifically modifies U16 and U17 in cytoplasmic tRNAs. Affects the level of some mature tRNA and thereby the total cellular translation.</text>
</comment>
<evidence type="ECO:0000256" key="18">
    <source>
        <dbReference type="ARBA" id="ARBA00053643"/>
    </source>
</evidence>
<keyword evidence="9" id="KW-0560">Oxidoreductase</keyword>
<dbReference type="PROSITE" id="PS01136">
    <property type="entry name" value="UPF0034"/>
    <property type="match status" value="1"/>
</dbReference>
<evidence type="ECO:0000256" key="4">
    <source>
        <dbReference type="ARBA" id="ARBA00022490"/>
    </source>
</evidence>
<keyword evidence="5" id="KW-0285">Flavoprotein</keyword>
<evidence type="ECO:0000256" key="7">
    <source>
        <dbReference type="ARBA" id="ARBA00022694"/>
    </source>
</evidence>
<evidence type="ECO:0000256" key="9">
    <source>
        <dbReference type="ARBA" id="ARBA00023002"/>
    </source>
</evidence>
<dbReference type="PANTHER" id="PTHR11082">
    <property type="entry name" value="TRNA-DIHYDROURIDINE SYNTHASE"/>
    <property type="match status" value="1"/>
</dbReference>
<reference evidence="23" key="1">
    <citation type="submission" date="2020-11" db="EMBL/GenBank/DDBJ databases">
        <authorList>
            <person name="Tran Van P."/>
        </authorList>
    </citation>
    <scope>NUCLEOTIDE SEQUENCE</scope>
</reference>
<comment type="catalytic activity">
    <reaction evidence="16">
        <text>5,6-dihydrouridine(16) in tRNA + NAD(+) = uridine(16) in tRNA + NADH + H(+)</text>
        <dbReference type="Rhea" id="RHEA:53380"/>
        <dbReference type="Rhea" id="RHEA-COMP:13543"/>
        <dbReference type="Rhea" id="RHEA-COMP:13544"/>
        <dbReference type="ChEBI" id="CHEBI:15378"/>
        <dbReference type="ChEBI" id="CHEBI:57540"/>
        <dbReference type="ChEBI" id="CHEBI:57945"/>
        <dbReference type="ChEBI" id="CHEBI:65315"/>
        <dbReference type="ChEBI" id="CHEBI:74443"/>
        <dbReference type="EC" id="1.3.1.88"/>
    </reaction>
    <physiologicalReaction direction="right-to-left" evidence="16">
        <dbReference type="Rhea" id="RHEA:53382"/>
    </physiologicalReaction>
</comment>
<keyword evidence="6" id="KW-0288">FMN</keyword>
<evidence type="ECO:0000256" key="12">
    <source>
        <dbReference type="ARBA" id="ARBA00038313"/>
    </source>
</evidence>
<sequence length="457" mass="52263">MPPEKDPYTFWQETLHGARYIVAPMVDASELAWRLLSRRHGAQLCYTPMLHSASFVKDAKYRRDALQSCDEDRPLFIQFCANKPDVLLKAVKMVEGHCDAVDLNLGCPQAIAKRGHYGAFLQDDWDLVYSLVRTVYEGSKLPITCKVRVFPDIDKTVRYAQMLESAGAQIITVHGRTREQKGRFTGLASWAHVKAVKKAVKIPVFSNGNIQYLSDVERCLKETGVDGVMTAEGNLHNPALFQGLSPPVWEMAKEYMTLVRLHPCPISFIRGHLFKLFQHCMLLKECKDLRDRLATRSTYEDLLSMVEDVEKHFHLYHDGSKELDLTEAVECVKKLREPIWLCQPYERPQSDISEPQAKKPKQEETSDCEVLPPGLSKNKLKKLQRYPNKQFRPRVLAPKCIQCANPRGEKCERKLCRVCCKSTCYSESLDCNGHRIWIGSKRQQALISTQHQVTVTL</sequence>
<dbReference type="Proteomes" id="UP000677054">
    <property type="component" value="Unassembled WGS sequence"/>
</dbReference>
<evidence type="ECO:0000256" key="8">
    <source>
        <dbReference type="ARBA" id="ARBA00022857"/>
    </source>
</evidence>
<evidence type="ECO:0000256" key="20">
    <source>
        <dbReference type="ARBA" id="ARBA00077078"/>
    </source>
</evidence>
<dbReference type="Gene3D" id="3.20.20.70">
    <property type="entry name" value="Aldolase class I"/>
    <property type="match status" value="1"/>
</dbReference>
<dbReference type="PANTHER" id="PTHR11082:SF5">
    <property type="entry name" value="TRNA-DIHYDROURIDINE(16_17) SYNTHASE [NAD(P)(+)]-LIKE"/>
    <property type="match status" value="1"/>
</dbReference>
<dbReference type="EC" id="1.3.1.88" evidence="13"/>
<comment type="similarity">
    <text evidence="12">Belongs to the Dus family. Dus1 subfamily.</text>
</comment>
<evidence type="ECO:0000256" key="15">
    <source>
        <dbReference type="ARBA" id="ARBA00047652"/>
    </source>
</evidence>
<dbReference type="EMBL" id="CAJPEV010000168">
    <property type="protein sequence ID" value="CAG0881742.1"/>
    <property type="molecule type" value="Genomic_DNA"/>
</dbReference>
<proteinExistence type="inferred from homology"/>
<evidence type="ECO:0000256" key="21">
    <source>
        <dbReference type="SAM" id="MobiDB-lite"/>
    </source>
</evidence>
<dbReference type="GO" id="GO:0050660">
    <property type="term" value="F:flavin adenine dinucleotide binding"/>
    <property type="evidence" value="ECO:0007669"/>
    <property type="project" value="InterPro"/>
</dbReference>
<comment type="catalytic activity">
    <reaction evidence="17">
        <text>5,6-dihydrouridine(17) in tRNA + NADP(+) = uridine(17) in tRNA + NADPH + H(+)</text>
        <dbReference type="Rhea" id="RHEA:53368"/>
        <dbReference type="Rhea" id="RHEA-COMP:13541"/>
        <dbReference type="Rhea" id="RHEA-COMP:13542"/>
        <dbReference type="ChEBI" id="CHEBI:15378"/>
        <dbReference type="ChEBI" id="CHEBI:57783"/>
        <dbReference type="ChEBI" id="CHEBI:58349"/>
        <dbReference type="ChEBI" id="CHEBI:65315"/>
        <dbReference type="ChEBI" id="CHEBI:74443"/>
        <dbReference type="EC" id="1.3.1.88"/>
    </reaction>
    <physiologicalReaction direction="right-to-left" evidence="17">
        <dbReference type="Rhea" id="RHEA:53370"/>
    </physiologicalReaction>
</comment>
<dbReference type="InterPro" id="IPR013785">
    <property type="entry name" value="Aldolase_TIM"/>
</dbReference>
<keyword evidence="24" id="KW-1185">Reference proteome</keyword>
<gene>
    <name evidence="23" type="ORF">DSTB1V02_LOCUS1707</name>
</gene>
<dbReference type="GO" id="GO:0017150">
    <property type="term" value="F:tRNA dihydrouridine synthase activity"/>
    <property type="evidence" value="ECO:0007669"/>
    <property type="project" value="InterPro"/>
</dbReference>
<dbReference type="GO" id="GO:0005737">
    <property type="term" value="C:cytoplasm"/>
    <property type="evidence" value="ECO:0007669"/>
    <property type="project" value="UniProtKB-SubCell"/>
</dbReference>
<keyword evidence="8" id="KW-0521">NADP</keyword>
<name>A0A7R9A0Q7_9CRUS</name>
<feature type="domain" description="DUS-like FMN-binding" evidence="22">
    <location>
        <begin position="22"/>
        <end position="290"/>
    </location>
</feature>
<evidence type="ECO:0000256" key="6">
    <source>
        <dbReference type="ARBA" id="ARBA00022643"/>
    </source>
</evidence>
<dbReference type="InterPro" id="IPR018517">
    <property type="entry name" value="tRNA_hU_synthase_CS"/>
</dbReference>
<dbReference type="FunFam" id="3.20.20.70:FF:000081">
    <property type="entry name" value="Dihydrouridine synthase 1 like"/>
    <property type="match status" value="1"/>
</dbReference>
<evidence type="ECO:0000256" key="3">
    <source>
        <dbReference type="ARBA" id="ARBA00004496"/>
    </source>
</evidence>
<accession>A0A7R9A0Q7</accession>
<evidence type="ECO:0000256" key="10">
    <source>
        <dbReference type="ARBA" id="ARBA00023027"/>
    </source>
</evidence>
<evidence type="ECO:0000256" key="13">
    <source>
        <dbReference type="ARBA" id="ARBA00038890"/>
    </source>
</evidence>
<dbReference type="SUPFAM" id="SSF51395">
    <property type="entry name" value="FMN-linked oxidoreductases"/>
    <property type="match status" value="1"/>
</dbReference>
<dbReference type="InterPro" id="IPR035587">
    <property type="entry name" value="DUS-like_FMN-bd"/>
</dbReference>
<evidence type="ECO:0000256" key="19">
    <source>
        <dbReference type="ARBA" id="ARBA00068883"/>
    </source>
</evidence>
<evidence type="ECO:0000256" key="1">
    <source>
        <dbReference type="ARBA" id="ARBA00001917"/>
    </source>
</evidence>
<dbReference type="EMBL" id="LR899685">
    <property type="protein sequence ID" value="CAD7241727.1"/>
    <property type="molecule type" value="Genomic_DNA"/>
</dbReference>